<organism evidence="2 3">
    <name type="scientific">Melipona quadrifasciata</name>
    <dbReference type="NCBI Taxonomy" id="166423"/>
    <lineage>
        <taxon>Eukaryota</taxon>
        <taxon>Metazoa</taxon>
        <taxon>Ecdysozoa</taxon>
        <taxon>Arthropoda</taxon>
        <taxon>Hexapoda</taxon>
        <taxon>Insecta</taxon>
        <taxon>Pterygota</taxon>
        <taxon>Neoptera</taxon>
        <taxon>Endopterygota</taxon>
        <taxon>Hymenoptera</taxon>
        <taxon>Apocrita</taxon>
        <taxon>Aculeata</taxon>
        <taxon>Apoidea</taxon>
        <taxon>Anthophila</taxon>
        <taxon>Apidae</taxon>
        <taxon>Melipona</taxon>
    </lineage>
</organism>
<keyword evidence="3" id="KW-1185">Reference proteome</keyword>
<accession>A0A0N0BFG1</accession>
<sequence>MFDSEIHGSHRVYFYSNLFASSGNKSAVRSKRVDPFCTLFTIKLQIIRHLRRAVLRHSSKRVSFQESSEKARVKTFDSGATQSNDRTVNPARIYRDESRQARVNDEEAPPRRSCDAAARDGQRAIRVRQGHEIRPPFPGAAFYMDLPFVLLNCQHHHKTLDSIPLLFFFTETHHTFLAQSSKLATKLRKLAIPNTVPKHIVWEFTRYKVKKKANIFTIAISDSHGSTACLFAKLMTSFQGVHANKGPPSGPPSSDELRLVGNLDISKRSLAIFPLVATHNLLPRISCKIDSSSRGT</sequence>
<gene>
    <name evidence="2" type="ORF">WN51_01763</name>
</gene>
<dbReference type="Proteomes" id="UP000053105">
    <property type="component" value="Unassembled WGS sequence"/>
</dbReference>
<dbReference type="AlphaFoldDB" id="A0A0N0BFG1"/>
<evidence type="ECO:0000256" key="1">
    <source>
        <dbReference type="SAM" id="MobiDB-lite"/>
    </source>
</evidence>
<evidence type="ECO:0000313" key="2">
    <source>
        <dbReference type="EMBL" id="KOX73041.1"/>
    </source>
</evidence>
<proteinExistence type="predicted"/>
<protein>
    <submittedName>
        <fullName evidence="2">Uncharacterized protein</fullName>
    </submittedName>
</protein>
<evidence type="ECO:0000313" key="3">
    <source>
        <dbReference type="Proteomes" id="UP000053105"/>
    </source>
</evidence>
<name>A0A0N0BFG1_9HYME</name>
<reference evidence="2 3" key="1">
    <citation type="submission" date="2015-07" db="EMBL/GenBank/DDBJ databases">
        <title>The genome of Melipona quadrifasciata.</title>
        <authorList>
            <person name="Pan H."/>
            <person name="Kapheim K."/>
        </authorList>
    </citation>
    <scope>NUCLEOTIDE SEQUENCE [LARGE SCALE GENOMIC DNA]</scope>
    <source>
        <strain evidence="2">0111107301</strain>
        <tissue evidence="2">Whole body</tissue>
    </source>
</reference>
<dbReference type="EMBL" id="KQ435804">
    <property type="protein sequence ID" value="KOX73041.1"/>
    <property type="molecule type" value="Genomic_DNA"/>
</dbReference>
<feature type="region of interest" description="Disordered" evidence="1">
    <location>
        <begin position="99"/>
        <end position="118"/>
    </location>
</feature>